<dbReference type="InterPro" id="IPR043128">
    <property type="entry name" value="Rev_trsase/Diguanyl_cyclase"/>
</dbReference>
<dbReference type="Gene3D" id="3.30.70.270">
    <property type="match status" value="1"/>
</dbReference>
<dbReference type="CDD" id="cd01949">
    <property type="entry name" value="GGDEF"/>
    <property type="match status" value="1"/>
</dbReference>
<comment type="catalytic activity">
    <reaction evidence="2">
        <text>2 GTP = 3',3'-c-di-GMP + 2 diphosphate</text>
        <dbReference type="Rhea" id="RHEA:24898"/>
        <dbReference type="ChEBI" id="CHEBI:33019"/>
        <dbReference type="ChEBI" id="CHEBI:37565"/>
        <dbReference type="ChEBI" id="CHEBI:58805"/>
        <dbReference type="EC" id="2.7.7.65"/>
    </reaction>
</comment>
<protein>
    <recommendedName>
        <fullName evidence="1">diguanylate cyclase</fullName>
        <ecNumber evidence="1">2.7.7.65</ecNumber>
    </recommendedName>
</protein>
<dbReference type="RefSeq" id="WP_129081500.1">
    <property type="nucleotide sequence ID" value="NZ_CP041070.1"/>
</dbReference>
<dbReference type="PANTHER" id="PTHR45138:SF9">
    <property type="entry name" value="DIGUANYLATE CYCLASE DGCM-RELATED"/>
    <property type="match status" value="1"/>
</dbReference>
<dbReference type="InterPro" id="IPR000160">
    <property type="entry name" value="GGDEF_dom"/>
</dbReference>
<feature type="transmembrane region" description="Helical" evidence="3">
    <location>
        <begin position="269"/>
        <end position="288"/>
    </location>
</feature>
<dbReference type="GO" id="GO:0052621">
    <property type="term" value="F:diguanylate cyclase activity"/>
    <property type="evidence" value="ECO:0007669"/>
    <property type="project" value="UniProtKB-EC"/>
</dbReference>
<organism evidence="5 6">
    <name type="scientific">Halarcobacter anaerophilus</name>
    <dbReference type="NCBI Taxonomy" id="877500"/>
    <lineage>
        <taxon>Bacteria</taxon>
        <taxon>Pseudomonadati</taxon>
        <taxon>Campylobacterota</taxon>
        <taxon>Epsilonproteobacteria</taxon>
        <taxon>Campylobacterales</taxon>
        <taxon>Arcobacteraceae</taxon>
        <taxon>Halarcobacter</taxon>
    </lineage>
</organism>
<dbReference type="AlphaFoldDB" id="A0A4Q0Y4G2"/>
<dbReference type="PANTHER" id="PTHR45138">
    <property type="entry name" value="REGULATORY COMPONENTS OF SENSORY TRANSDUCTION SYSTEM"/>
    <property type="match status" value="1"/>
</dbReference>
<dbReference type="Pfam" id="PF05228">
    <property type="entry name" value="CHASE4"/>
    <property type="match status" value="1"/>
</dbReference>
<evidence type="ECO:0000256" key="2">
    <source>
        <dbReference type="ARBA" id="ARBA00034247"/>
    </source>
</evidence>
<evidence type="ECO:0000313" key="5">
    <source>
        <dbReference type="EMBL" id="RXJ64184.1"/>
    </source>
</evidence>
<sequence>MNSDNLKKNLLSLFFSYLLLVTVLAVISYKFFINDFISLEQKHNKNSIISFTKMMDNELSNLRNIINDYAKWDDTYDFISNANKNYIYNNFREDSNTLKDLGIDGILFVKTNGHVVYSKYNKNNRFSSFFKKEFELFLMKKLENEDEVSTLLNYNSKPFFVVKSTILQSDFKGEKRGHIIAFKFLDKKTLLEDSKALFNEIKILDKSTQNHKNSFIISFENMKTMKVFSQNSKGKIISFIDFYDFKNEFALTLQLSNNSLIIAEGEKTILIFCFISSIILLFVFIVIYKNQKLIINQNIILNEKVEKRTNQLTRAYRTLKSKNKELYKLANTDFLTKIRNRANFFEQSIKLLKKSNKENLSFSVLMMDIDYFKKINDRYGHSVGDKVLIKFCEIVSEIIDKNMVFGRLGGEEFAISIIEKDEKSVEQISEKIREKCSSTSIEVKQNSIKFTVSVGTVFKQSKYETIDEILHKADELLYKAKEQGRNRVIRSL</sequence>
<evidence type="ECO:0000313" key="6">
    <source>
        <dbReference type="Proteomes" id="UP000290191"/>
    </source>
</evidence>
<dbReference type="OrthoDB" id="9759607at2"/>
<dbReference type="SMART" id="SM00267">
    <property type="entry name" value="GGDEF"/>
    <property type="match status" value="1"/>
</dbReference>
<accession>A0A4Q0Y4G2</accession>
<evidence type="ECO:0000259" key="4">
    <source>
        <dbReference type="PROSITE" id="PS50887"/>
    </source>
</evidence>
<name>A0A4Q0Y4G2_9BACT</name>
<keyword evidence="3" id="KW-0812">Transmembrane</keyword>
<feature type="domain" description="GGDEF" evidence="4">
    <location>
        <begin position="360"/>
        <end position="492"/>
    </location>
</feature>
<keyword evidence="6" id="KW-1185">Reference proteome</keyword>
<gene>
    <name evidence="5" type="ORF">CRV06_04415</name>
</gene>
<reference evidence="5 6" key="1">
    <citation type="submission" date="2017-10" db="EMBL/GenBank/DDBJ databases">
        <title>Genomics of the genus Arcobacter.</title>
        <authorList>
            <person name="Perez-Cataluna A."/>
            <person name="Figueras M.J."/>
        </authorList>
    </citation>
    <scope>NUCLEOTIDE SEQUENCE [LARGE SCALE GENOMIC DNA]</scope>
    <source>
        <strain evidence="5 6">DSM 24636</strain>
    </source>
</reference>
<dbReference type="Proteomes" id="UP000290191">
    <property type="component" value="Unassembled WGS sequence"/>
</dbReference>
<comment type="caution">
    <text evidence="5">The sequence shown here is derived from an EMBL/GenBank/DDBJ whole genome shotgun (WGS) entry which is preliminary data.</text>
</comment>
<dbReference type="PROSITE" id="PS50887">
    <property type="entry name" value="GGDEF"/>
    <property type="match status" value="1"/>
</dbReference>
<keyword evidence="3" id="KW-0472">Membrane</keyword>
<dbReference type="InterPro" id="IPR029787">
    <property type="entry name" value="Nucleotide_cyclase"/>
</dbReference>
<dbReference type="NCBIfam" id="TIGR00254">
    <property type="entry name" value="GGDEF"/>
    <property type="match status" value="1"/>
</dbReference>
<dbReference type="EC" id="2.7.7.65" evidence="1"/>
<dbReference type="InterPro" id="IPR050469">
    <property type="entry name" value="Diguanylate_Cyclase"/>
</dbReference>
<dbReference type="EMBL" id="PDKO01000002">
    <property type="protein sequence ID" value="RXJ64184.1"/>
    <property type="molecule type" value="Genomic_DNA"/>
</dbReference>
<dbReference type="STRING" id="877500.GCA_000935065_01373"/>
<dbReference type="FunFam" id="3.30.70.270:FF:000001">
    <property type="entry name" value="Diguanylate cyclase domain protein"/>
    <property type="match status" value="1"/>
</dbReference>
<dbReference type="SUPFAM" id="SSF55073">
    <property type="entry name" value="Nucleotide cyclase"/>
    <property type="match status" value="1"/>
</dbReference>
<evidence type="ECO:0000256" key="1">
    <source>
        <dbReference type="ARBA" id="ARBA00012528"/>
    </source>
</evidence>
<evidence type="ECO:0000256" key="3">
    <source>
        <dbReference type="SAM" id="Phobius"/>
    </source>
</evidence>
<proteinExistence type="predicted"/>
<dbReference type="Pfam" id="PF00990">
    <property type="entry name" value="GGDEF"/>
    <property type="match status" value="1"/>
</dbReference>
<dbReference type="InterPro" id="IPR007892">
    <property type="entry name" value="CHASE4"/>
</dbReference>
<keyword evidence="3" id="KW-1133">Transmembrane helix</keyword>